<dbReference type="Proteomes" id="UP000265801">
    <property type="component" value="Unassembled WGS sequence"/>
</dbReference>
<accession>A0A3A1QXD5</accession>
<gene>
    <name evidence="1" type="ORF">D3H55_16830</name>
</gene>
<dbReference type="EMBL" id="QXIR01000026">
    <property type="protein sequence ID" value="RIW30399.1"/>
    <property type="molecule type" value="Genomic_DNA"/>
</dbReference>
<organism evidence="1 2">
    <name type="scientific">Bacillus salacetis</name>
    <dbReference type="NCBI Taxonomy" id="2315464"/>
    <lineage>
        <taxon>Bacteria</taxon>
        <taxon>Bacillati</taxon>
        <taxon>Bacillota</taxon>
        <taxon>Bacilli</taxon>
        <taxon>Bacillales</taxon>
        <taxon>Bacillaceae</taxon>
        <taxon>Bacillus</taxon>
    </lineage>
</organism>
<comment type="caution">
    <text evidence="1">The sequence shown here is derived from an EMBL/GenBank/DDBJ whole genome shotgun (WGS) entry which is preliminary data.</text>
</comment>
<sequence length="209" mass="24430">MDIITAAKILNNTGKQVTVEKEKIIEVTPPFENYHYLRKKGEEWEYGLMLIERQEISNEEVIKSFKNERDAAKYFVLDSLSAFYFAKDIRPFMMKNDFDIGGPKFDETKFNEAVSILGIPSNWYSLNGKTLNENRIIVEPENEYFKVKFTGESGRTISSTLPVSKKRALFFAFKKLFLLHLFNKEVYQLFKEHGEGQNVTDEDIEIFLH</sequence>
<evidence type="ECO:0000313" key="1">
    <source>
        <dbReference type="EMBL" id="RIW30399.1"/>
    </source>
</evidence>
<keyword evidence="2" id="KW-1185">Reference proteome</keyword>
<protein>
    <submittedName>
        <fullName evidence="1">Uncharacterized protein</fullName>
    </submittedName>
</protein>
<reference evidence="1 2" key="1">
    <citation type="submission" date="2018-09" db="EMBL/GenBank/DDBJ databases">
        <title>Bacillus saliacetes sp. nov., isolated from Thai shrimp paste (Ka-pi).</title>
        <authorList>
            <person name="Daroonpunt R."/>
            <person name="Tanasupawat S."/>
            <person name="Yiamsombut S."/>
        </authorList>
    </citation>
    <scope>NUCLEOTIDE SEQUENCE [LARGE SCALE GENOMIC DNA]</scope>
    <source>
        <strain evidence="1 2">SKP7-4</strain>
    </source>
</reference>
<name>A0A3A1QXD5_9BACI</name>
<proteinExistence type="predicted"/>
<dbReference type="OrthoDB" id="2362148at2"/>
<dbReference type="AlphaFoldDB" id="A0A3A1QXD5"/>
<evidence type="ECO:0000313" key="2">
    <source>
        <dbReference type="Proteomes" id="UP000265801"/>
    </source>
</evidence>
<dbReference type="RefSeq" id="WP_119548483.1">
    <property type="nucleotide sequence ID" value="NZ_QXIR01000026.1"/>
</dbReference>